<evidence type="ECO:0000256" key="1">
    <source>
        <dbReference type="ARBA" id="ARBA00011738"/>
    </source>
</evidence>
<feature type="binding site" evidence="8">
    <location>
        <position position="208"/>
    </location>
    <ligand>
        <name>Zn(2+)</name>
        <dbReference type="ChEBI" id="CHEBI:29105"/>
        <label>1</label>
        <note>catalytic</note>
    </ligand>
</feature>
<dbReference type="InterPro" id="IPR013471">
    <property type="entry name" value="RNase_Z/BN"/>
</dbReference>
<name>A0ABS8DRM3_9GAMM</name>
<feature type="binding site" evidence="8">
    <location>
        <position position="64"/>
    </location>
    <ligand>
        <name>Zn(2+)</name>
        <dbReference type="ChEBI" id="CHEBI:29105"/>
        <label>1</label>
        <note>catalytic</note>
    </ligand>
</feature>
<reference evidence="9 10" key="1">
    <citation type="journal article" date="2021" name="Sci. Rep.">
        <title>Genome analysis of a halophilic bacterium Halomonas malpeensis YU-PRIM-29(T) reveals its exopolysaccharide and pigment producing capabilities.</title>
        <authorList>
            <person name="Athmika"/>
            <person name="Ghate S.D."/>
            <person name="Arun A.B."/>
            <person name="Rao S.S."/>
            <person name="Kumar S.T.A."/>
            <person name="Kandiyil M.K."/>
            <person name="Saptami K."/>
            <person name="Rekha P.D."/>
        </authorList>
    </citation>
    <scope>NUCLEOTIDE SEQUENCE [LARGE SCALE GENOMIC DNA]</scope>
    <source>
        <strain evidence="10">prim 29</strain>
    </source>
</reference>
<comment type="function">
    <text evidence="8">Zinc phosphodiesterase, which displays some tRNA 3'-processing endonuclease activity. Probably involved in tRNA maturation, by removing a 3'-trailer from precursor tRNA.</text>
</comment>
<dbReference type="InterPro" id="IPR036866">
    <property type="entry name" value="RibonucZ/Hydroxyglut_hydro"/>
</dbReference>
<dbReference type="Gene3D" id="3.60.15.10">
    <property type="entry name" value="Ribonuclease Z/Hydroxyacylglutathione hydrolase-like"/>
    <property type="match status" value="1"/>
</dbReference>
<dbReference type="Proteomes" id="UP001319882">
    <property type="component" value="Unassembled WGS sequence"/>
</dbReference>
<keyword evidence="10" id="KW-1185">Reference proteome</keyword>
<feature type="binding site" evidence="8">
    <location>
        <position position="62"/>
    </location>
    <ligand>
        <name>Zn(2+)</name>
        <dbReference type="ChEBI" id="CHEBI:29105"/>
        <label>1</label>
        <note>catalytic</note>
    </ligand>
</feature>
<feature type="binding site" evidence="8">
    <location>
        <position position="266"/>
    </location>
    <ligand>
        <name>Zn(2+)</name>
        <dbReference type="ChEBI" id="CHEBI:29105"/>
        <label>2</label>
        <note>catalytic</note>
    </ligand>
</feature>
<gene>
    <name evidence="8" type="primary">rnz</name>
    <name evidence="9" type="ORF">GEV37_07565</name>
</gene>
<sequence>MNLLFLGTSAGTPTKQRNFSGLALRERRGKGWYLIDCGEATQHQLLHTPLSLHGLRAILITHMHGDHCYGLPGLLASASMNGRVEPLLIVAPEALKAWLLATFEATQVTLSFSLAFQFVEALPCIDFETLEVSTTRLSHGVDSYAYSFTEKPTPALDTEKLIAQGVPRGPLWGQLYNGENVEWNGEILESRAYLRMTQPPGKIVVAGDNDCPALLASACEGAQVLVHEATYTAAMADKAAEVRHSYAGQVAAFAESVALPHLVLTHFSPRYQSRGEAASSIEAIRQEAQEAYTGTLYLARDFAEFSLDKAGRLTELSAAGAPSAT</sequence>
<evidence type="ECO:0000256" key="2">
    <source>
        <dbReference type="ARBA" id="ARBA00022694"/>
    </source>
</evidence>
<dbReference type="PANTHER" id="PTHR46018:SF2">
    <property type="entry name" value="ZINC PHOSPHODIESTERASE ELAC PROTEIN 1"/>
    <property type="match status" value="1"/>
</dbReference>
<accession>A0ABS8DRM3</accession>
<comment type="caution">
    <text evidence="9">The sequence shown here is derived from an EMBL/GenBank/DDBJ whole genome shotgun (WGS) entry which is preliminary data.</text>
</comment>
<keyword evidence="4 8" id="KW-0479">Metal-binding</keyword>
<protein>
    <recommendedName>
        <fullName evidence="8">Ribonuclease Z</fullName>
        <shortName evidence="8">RNase Z</shortName>
        <ecNumber evidence="8">3.1.26.11</ecNumber>
    </recommendedName>
    <alternativeName>
        <fullName evidence="8">tRNA 3 endonuclease</fullName>
    </alternativeName>
    <alternativeName>
        <fullName evidence="8">tRNase Z</fullName>
    </alternativeName>
</protein>
<dbReference type="SUPFAM" id="SSF56281">
    <property type="entry name" value="Metallo-hydrolase/oxidoreductase"/>
    <property type="match status" value="1"/>
</dbReference>
<organism evidence="9 10">
    <name type="scientific">Vreelandella malpeensis</name>
    <dbReference type="NCBI Taxonomy" id="1172368"/>
    <lineage>
        <taxon>Bacteria</taxon>
        <taxon>Pseudomonadati</taxon>
        <taxon>Pseudomonadota</taxon>
        <taxon>Gammaproteobacteria</taxon>
        <taxon>Oceanospirillales</taxon>
        <taxon>Halomonadaceae</taxon>
        <taxon>Vreelandella</taxon>
    </lineage>
</organism>
<feature type="binding site" evidence="8">
    <location>
        <position position="66"/>
    </location>
    <ligand>
        <name>Zn(2+)</name>
        <dbReference type="ChEBI" id="CHEBI:29105"/>
        <label>2</label>
        <note>catalytic</note>
    </ligand>
</feature>
<dbReference type="CDD" id="cd07717">
    <property type="entry name" value="RNaseZ_ZiPD-like_MBL-fold"/>
    <property type="match status" value="1"/>
</dbReference>
<dbReference type="Pfam" id="PF23023">
    <property type="entry name" value="Anti-Pycsar_Apyc1"/>
    <property type="match status" value="1"/>
</dbReference>
<feature type="binding site" evidence="8">
    <location>
        <position position="67"/>
    </location>
    <ligand>
        <name>Zn(2+)</name>
        <dbReference type="ChEBI" id="CHEBI:29105"/>
        <label>2</label>
        <note>catalytic</note>
    </ligand>
</feature>
<feature type="active site" description="Proton acceptor" evidence="8">
    <location>
        <position position="66"/>
    </location>
</feature>
<keyword evidence="6 8" id="KW-0378">Hydrolase</keyword>
<proteinExistence type="inferred from homology"/>
<keyword evidence="5 8" id="KW-0255">Endonuclease</keyword>
<keyword evidence="3 8" id="KW-0540">Nuclease</keyword>
<evidence type="ECO:0000313" key="9">
    <source>
        <dbReference type="EMBL" id="MCB8888971.1"/>
    </source>
</evidence>
<dbReference type="HAMAP" id="MF_01818">
    <property type="entry name" value="RNase_Z_BN"/>
    <property type="match status" value="1"/>
</dbReference>
<dbReference type="EMBL" id="WHVL01000002">
    <property type="protein sequence ID" value="MCB8888971.1"/>
    <property type="molecule type" value="Genomic_DNA"/>
</dbReference>
<comment type="catalytic activity">
    <reaction evidence="8">
        <text>Endonucleolytic cleavage of RNA, removing extra 3' nucleotides from tRNA precursor, generating 3' termini of tRNAs. A 3'-hydroxy group is left at the tRNA terminus and a 5'-phosphoryl group is left at the trailer molecule.</text>
        <dbReference type="EC" id="3.1.26.11"/>
    </reaction>
</comment>
<evidence type="ECO:0000313" key="10">
    <source>
        <dbReference type="Proteomes" id="UP001319882"/>
    </source>
</evidence>
<dbReference type="EC" id="3.1.26.11" evidence="8"/>
<evidence type="ECO:0000256" key="6">
    <source>
        <dbReference type="ARBA" id="ARBA00022801"/>
    </source>
</evidence>
<evidence type="ECO:0000256" key="3">
    <source>
        <dbReference type="ARBA" id="ARBA00022722"/>
    </source>
</evidence>
<dbReference type="PANTHER" id="PTHR46018">
    <property type="entry name" value="ZINC PHOSPHODIESTERASE ELAC PROTEIN 1"/>
    <property type="match status" value="1"/>
</dbReference>
<feature type="binding site" evidence="8">
    <location>
        <position position="139"/>
    </location>
    <ligand>
        <name>Zn(2+)</name>
        <dbReference type="ChEBI" id="CHEBI:29105"/>
        <label>1</label>
        <note>catalytic</note>
    </ligand>
</feature>
<comment type="subunit">
    <text evidence="1 8">Homodimer.</text>
</comment>
<evidence type="ECO:0000256" key="7">
    <source>
        <dbReference type="ARBA" id="ARBA00022833"/>
    </source>
</evidence>
<dbReference type="RefSeq" id="WP_227389627.1">
    <property type="nucleotide sequence ID" value="NZ_JBHSCJ010000010.1"/>
</dbReference>
<comment type="cofactor">
    <cofactor evidence="8">
        <name>Zn(2+)</name>
        <dbReference type="ChEBI" id="CHEBI:29105"/>
    </cofactor>
    <text evidence="8">Binds 2 Zn(2+) ions.</text>
</comment>
<feature type="binding site" evidence="8">
    <location>
        <position position="208"/>
    </location>
    <ligand>
        <name>Zn(2+)</name>
        <dbReference type="ChEBI" id="CHEBI:29105"/>
        <label>2</label>
        <note>catalytic</note>
    </ligand>
</feature>
<keyword evidence="7 8" id="KW-0862">Zinc</keyword>
<comment type="similarity">
    <text evidence="8">Belongs to the RNase Z family.</text>
</comment>
<keyword evidence="2 8" id="KW-0819">tRNA processing</keyword>
<evidence type="ECO:0000256" key="5">
    <source>
        <dbReference type="ARBA" id="ARBA00022759"/>
    </source>
</evidence>
<evidence type="ECO:0000256" key="4">
    <source>
        <dbReference type="ARBA" id="ARBA00022723"/>
    </source>
</evidence>
<evidence type="ECO:0000256" key="8">
    <source>
        <dbReference type="HAMAP-Rule" id="MF_01818"/>
    </source>
</evidence>